<proteinExistence type="predicted"/>
<feature type="compositionally biased region" description="Acidic residues" evidence="1">
    <location>
        <begin position="367"/>
        <end position="379"/>
    </location>
</feature>
<keyword evidence="2" id="KW-1133">Transmembrane helix</keyword>
<organism evidence="3 4">
    <name type="scientific">Sordaria macrospora</name>
    <dbReference type="NCBI Taxonomy" id="5147"/>
    <lineage>
        <taxon>Eukaryota</taxon>
        <taxon>Fungi</taxon>
        <taxon>Dikarya</taxon>
        <taxon>Ascomycota</taxon>
        <taxon>Pezizomycotina</taxon>
        <taxon>Sordariomycetes</taxon>
        <taxon>Sordariomycetidae</taxon>
        <taxon>Sordariales</taxon>
        <taxon>Sordariaceae</taxon>
        <taxon>Sordaria</taxon>
    </lineage>
</organism>
<protein>
    <recommendedName>
        <fullName evidence="5">Apple domain-containing protein</fullName>
    </recommendedName>
</protein>
<accession>A0A8S8ZGC7</accession>
<evidence type="ECO:0008006" key="5">
    <source>
        <dbReference type="Google" id="ProtNLM"/>
    </source>
</evidence>
<comment type="caution">
    <text evidence="3">The sequence shown here is derived from an EMBL/GenBank/DDBJ whole genome shotgun (WGS) entry which is preliminary data.</text>
</comment>
<dbReference type="Proteomes" id="UP000433876">
    <property type="component" value="Unassembled WGS sequence"/>
</dbReference>
<name>A0A8S8ZGC7_SORMA</name>
<evidence type="ECO:0000313" key="4">
    <source>
        <dbReference type="Proteomes" id="UP000433876"/>
    </source>
</evidence>
<evidence type="ECO:0000256" key="2">
    <source>
        <dbReference type="SAM" id="Phobius"/>
    </source>
</evidence>
<dbReference type="AlphaFoldDB" id="A0A8S8ZGC7"/>
<dbReference type="VEuPathDB" id="FungiDB:SMAC_07727"/>
<evidence type="ECO:0000256" key="1">
    <source>
        <dbReference type="SAM" id="MobiDB-lite"/>
    </source>
</evidence>
<feature type="transmembrane region" description="Helical" evidence="2">
    <location>
        <begin position="165"/>
        <end position="189"/>
    </location>
</feature>
<keyword evidence="2" id="KW-0472">Membrane</keyword>
<feature type="region of interest" description="Disordered" evidence="1">
    <location>
        <begin position="359"/>
        <end position="379"/>
    </location>
</feature>
<keyword evidence="2" id="KW-0812">Transmembrane</keyword>
<evidence type="ECO:0000313" key="3">
    <source>
        <dbReference type="EMBL" id="KAA8627826.1"/>
    </source>
</evidence>
<gene>
    <name evidence="3" type="ORF">SMACR_07727</name>
</gene>
<reference evidence="3 4" key="1">
    <citation type="submission" date="2017-07" db="EMBL/GenBank/DDBJ databases">
        <title>Genome sequence of the Sordaria macrospora wild type strain R19027.</title>
        <authorList>
            <person name="Nowrousian M."/>
            <person name="Teichert I."/>
            <person name="Kueck U."/>
        </authorList>
    </citation>
    <scope>NUCLEOTIDE SEQUENCE [LARGE SCALE GENOMIC DNA]</scope>
    <source>
        <strain evidence="3 4">R19027</strain>
        <tissue evidence="3">Mycelium</tissue>
    </source>
</reference>
<dbReference type="EMBL" id="NMPR01000232">
    <property type="protein sequence ID" value="KAA8627826.1"/>
    <property type="molecule type" value="Genomic_DNA"/>
</dbReference>
<sequence length="379" mass="39231">MTGPRKSNGFHHGKRGVRCYSAQLAQHQKAGVSFVPPDAPFQCKSEAGPESHKISSSAFTPAAPLCVKCDLVNWTYITSTSWPLSAIETYAKMASYSYQQEYPPAQVGAGQPYQPFPGPQQADKTGFVPHEVQHLYPDQAAPMLPEKNTGATGSGSTLLTVKRSIALAVIGTLALLLATMIGLAAGLGVSQKNLHDAKNDLKLAQASITAGLGALTSPTQHPSPTVATATSTSAFSASSTATAIAKIECPAINSTSYIATVAGNSSSPGGSTSKKFTRLCGVDFGKGEAVDIGSVNTTSFNSCLDKCAQKQGCMGAGWGAIQGDEETHHTCWMKTNLTTKGHKAVDEWAFGVLSLSQSVSGNGNGDGEGDDVDGDGNGN</sequence>